<evidence type="ECO:0000313" key="2">
    <source>
        <dbReference type="EMBL" id="CAL1406950.1"/>
    </source>
</evidence>
<dbReference type="AlphaFoldDB" id="A0AAV2G8I2"/>
<sequence length="121" mass="13813">MTLLLLLRHPCLSVCARSSSPLPRPSLLSPAHVESNGEWRRRTGQRFVNRDPRVCDGGEEEILREFFVVDVGRKAFGRERSRAGRWSLEGEEAGAVNSSSRFWNRRRIPKPRDTMAVMLGH</sequence>
<keyword evidence="1" id="KW-0732">Signal</keyword>
<protein>
    <recommendedName>
        <fullName evidence="4">Secreted protein</fullName>
    </recommendedName>
</protein>
<dbReference type="EMBL" id="OZ034821">
    <property type="protein sequence ID" value="CAL1406950.1"/>
    <property type="molecule type" value="Genomic_DNA"/>
</dbReference>
<feature type="signal peptide" evidence="1">
    <location>
        <begin position="1"/>
        <end position="16"/>
    </location>
</feature>
<reference evidence="2 3" key="1">
    <citation type="submission" date="2024-04" db="EMBL/GenBank/DDBJ databases">
        <authorList>
            <person name="Fracassetti M."/>
        </authorList>
    </citation>
    <scope>NUCLEOTIDE SEQUENCE [LARGE SCALE GENOMIC DNA]</scope>
</reference>
<keyword evidence="3" id="KW-1185">Reference proteome</keyword>
<evidence type="ECO:0000256" key="1">
    <source>
        <dbReference type="SAM" id="SignalP"/>
    </source>
</evidence>
<organism evidence="2 3">
    <name type="scientific">Linum trigynum</name>
    <dbReference type="NCBI Taxonomy" id="586398"/>
    <lineage>
        <taxon>Eukaryota</taxon>
        <taxon>Viridiplantae</taxon>
        <taxon>Streptophyta</taxon>
        <taxon>Embryophyta</taxon>
        <taxon>Tracheophyta</taxon>
        <taxon>Spermatophyta</taxon>
        <taxon>Magnoliopsida</taxon>
        <taxon>eudicotyledons</taxon>
        <taxon>Gunneridae</taxon>
        <taxon>Pentapetalae</taxon>
        <taxon>rosids</taxon>
        <taxon>fabids</taxon>
        <taxon>Malpighiales</taxon>
        <taxon>Linaceae</taxon>
        <taxon>Linum</taxon>
    </lineage>
</organism>
<feature type="chain" id="PRO_5043326519" description="Secreted protein" evidence="1">
    <location>
        <begin position="17"/>
        <end position="121"/>
    </location>
</feature>
<dbReference type="Proteomes" id="UP001497516">
    <property type="component" value="Chromosome 8"/>
</dbReference>
<proteinExistence type="predicted"/>
<gene>
    <name evidence="2" type="ORF">LTRI10_LOCUS46642</name>
</gene>
<evidence type="ECO:0000313" key="3">
    <source>
        <dbReference type="Proteomes" id="UP001497516"/>
    </source>
</evidence>
<evidence type="ECO:0008006" key="4">
    <source>
        <dbReference type="Google" id="ProtNLM"/>
    </source>
</evidence>
<accession>A0AAV2G8I2</accession>
<name>A0AAV2G8I2_9ROSI</name>